<evidence type="ECO:0000256" key="6">
    <source>
        <dbReference type="SAM" id="MobiDB-lite"/>
    </source>
</evidence>
<dbReference type="InterPro" id="IPR036236">
    <property type="entry name" value="Znf_C2H2_sf"/>
</dbReference>
<dbReference type="InterPro" id="IPR050688">
    <property type="entry name" value="Zinc_finger/UBP_domain"/>
</dbReference>
<keyword evidence="3 5" id="KW-0863">Zinc-finger</keyword>
<evidence type="ECO:0000313" key="9">
    <source>
        <dbReference type="Proteomes" id="UP000887458"/>
    </source>
</evidence>
<dbReference type="Pfam" id="PF00096">
    <property type="entry name" value="zf-C2H2"/>
    <property type="match status" value="1"/>
</dbReference>
<dbReference type="PANTHER" id="PTHR24403">
    <property type="entry name" value="ZINC FINGER PROTEIN"/>
    <property type="match status" value="1"/>
</dbReference>
<proteinExistence type="predicted"/>
<keyword evidence="9" id="KW-1185">Reference proteome</keyword>
<feature type="region of interest" description="Disordered" evidence="6">
    <location>
        <begin position="659"/>
        <end position="684"/>
    </location>
</feature>
<dbReference type="Gene3D" id="3.80.10.10">
    <property type="entry name" value="Ribonuclease Inhibitor"/>
    <property type="match status" value="1"/>
</dbReference>
<keyword evidence="2" id="KW-0677">Repeat</keyword>
<gene>
    <name evidence="8" type="primary">FBXL6_3</name>
    <name evidence="8" type="ORF">DERP_014486</name>
</gene>
<evidence type="ECO:0000313" key="8">
    <source>
        <dbReference type="EMBL" id="KAH9413965.1"/>
    </source>
</evidence>
<feature type="region of interest" description="Disordered" evidence="6">
    <location>
        <begin position="1"/>
        <end position="30"/>
    </location>
</feature>
<evidence type="ECO:0000259" key="7">
    <source>
        <dbReference type="PROSITE" id="PS50157"/>
    </source>
</evidence>
<dbReference type="InterPro" id="IPR013087">
    <property type="entry name" value="Znf_C2H2_type"/>
</dbReference>
<comment type="caution">
    <text evidence="8">The sequence shown here is derived from an EMBL/GenBank/DDBJ whole genome shotgun (WGS) entry which is preliminary data.</text>
</comment>
<feature type="region of interest" description="Disordered" evidence="6">
    <location>
        <begin position="635"/>
        <end position="654"/>
    </location>
</feature>
<dbReference type="Proteomes" id="UP000887458">
    <property type="component" value="Unassembled WGS sequence"/>
</dbReference>
<evidence type="ECO:0000256" key="1">
    <source>
        <dbReference type="ARBA" id="ARBA00022723"/>
    </source>
</evidence>
<protein>
    <submittedName>
        <fullName evidence="8">F-box/LRR-repeat protein 6</fullName>
    </submittedName>
</protein>
<dbReference type="SUPFAM" id="SSF52047">
    <property type="entry name" value="RNI-like"/>
    <property type="match status" value="1"/>
</dbReference>
<evidence type="ECO:0000256" key="3">
    <source>
        <dbReference type="ARBA" id="ARBA00022771"/>
    </source>
</evidence>
<dbReference type="SUPFAM" id="SSF57667">
    <property type="entry name" value="beta-beta-alpha zinc fingers"/>
    <property type="match status" value="2"/>
</dbReference>
<organism evidence="8 9">
    <name type="scientific">Dermatophagoides pteronyssinus</name>
    <name type="common">European house dust mite</name>
    <dbReference type="NCBI Taxonomy" id="6956"/>
    <lineage>
        <taxon>Eukaryota</taxon>
        <taxon>Metazoa</taxon>
        <taxon>Ecdysozoa</taxon>
        <taxon>Arthropoda</taxon>
        <taxon>Chelicerata</taxon>
        <taxon>Arachnida</taxon>
        <taxon>Acari</taxon>
        <taxon>Acariformes</taxon>
        <taxon>Sarcoptiformes</taxon>
        <taxon>Astigmata</taxon>
        <taxon>Psoroptidia</taxon>
        <taxon>Analgoidea</taxon>
        <taxon>Pyroglyphidae</taxon>
        <taxon>Dermatophagoidinae</taxon>
        <taxon>Dermatophagoides</taxon>
    </lineage>
</organism>
<evidence type="ECO:0000256" key="5">
    <source>
        <dbReference type="PROSITE-ProRule" id="PRU00042"/>
    </source>
</evidence>
<dbReference type="SMART" id="SM00355">
    <property type="entry name" value="ZnF_C2H2"/>
    <property type="match status" value="5"/>
</dbReference>
<feature type="domain" description="C2H2-type" evidence="7">
    <location>
        <begin position="481"/>
        <end position="508"/>
    </location>
</feature>
<accession>A0ABQ8IUH0</accession>
<reference evidence="8 9" key="1">
    <citation type="journal article" date="2018" name="J. Allergy Clin. Immunol.">
        <title>High-quality assembly of Dermatophagoides pteronyssinus genome and transcriptome reveals a wide range of novel allergens.</title>
        <authorList>
            <person name="Liu X.Y."/>
            <person name="Yang K.Y."/>
            <person name="Wang M.Q."/>
            <person name="Kwok J.S."/>
            <person name="Zeng X."/>
            <person name="Yang Z."/>
            <person name="Xiao X.J."/>
            <person name="Lau C.P."/>
            <person name="Li Y."/>
            <person name="Huang Z.M."/>
            <person name="Ba J.G."/>
            <person name="Yim A.K."/>
            <person name="Ouyang C.Y."/>
            <person name="Ngai S.M."/>
            <person name="Chan T.F."/>
            <person name="Leung E.L."/>
            <person name="Liu L."/>
            <person name="Liu Z.G."/>
            <person name="Tsui S.K."/>
        </authorList>
    </citation>
    <scope>NUCLEOTIDE SEQUENCE [LARGE SCALE GENOMIC DNA]</scope>
    <source>
        <strain evidence="8">Derp</strain>
    </source>
</reference>
<keyword evidence="4" id="KW-0862">Zinc</keyword>
<dbReference type="Pfam" id="PF12937">
    <property type="entry name" value="F-box-like"/>
    <property type="match status" value="1"/>
</dbReference>
<feature type="compositionally biased region" description="Basic and acidic residues" evidence="6">
    <location>
        <begin position="635"/>
        <end position="650"/>
    </location>
</feature>
<name>A0ABQ8IUH0_DERPT</name>
<feature type="compositionally biased region" description="Polar residues" evidence="6">
    <location>
        <begin position="1"/>
        <end position="10"/>
    </location>
</feature>
<dbReference type="PROSITE" id="PS50157">
    <property type="entry name" value="ZINC_FINGER_C2H2_2"/>
    <property type="match status" value="1"/>
</dbReference>
<dbReference type="InterPro" id="IPR032675">
    <property type="entry name" value="LRR_dom_sf"/>
</dbReference>
<keyword evidence="1" id="KW-0479">Metal-binding</keyword>
<sequence>MSYDSLSQYGNYVPQPPPQPQPQQSWPNYFNPLYQQPQQLSTTHYYNQWSSGNPSHHQYNQDVWTHRPAYPFGGPPYPEQQYSHANISPWINQNIPSHSDSVQFHQLQQHDYHKQNNKRQRSNDDNNNEQIKKYFQNVFKCNFCKTIVKTVDDATVHLTDYHKIEQTTIDNFDNDIQSILQDCNDDSLTSSQFHFLRGDSDGDRYDERFNNSLSSWFIESENELDNTIESPLINESSDVEIVEETIVDVNETIDDQSKTETTFTNDDKDKTEEKSLTTTIVESKLDEDFSNVYDQNVEVEKSDAIFEATTKSKTTTNDPIIKNNDDPKTIENFPNDETLSSSPLIIESSEVEIVEETIVDDHQSAETILILTNDNDDEDKTKKNLTTTIVESIVDEGKNKMIYTYPFFNVYIFFLISLKKLDTAMAELDSAGNDDKITNGNQLFKCPECPATFKKLWNLKPFKTSAELKRHSILHSDLRPFKCSICDATFKHRDSFRIHQQRHSNKRPHICLECNAGFKTKGDLKDHSYRHISIDKSQFECSKCNKKFKSNCFKIFKTVKDLRHLIDCKLKFSHYGIIYNKQNNKDDEYPQITTRLMCNFCKKIVKTFDDATVHLTDNHKSELLETNEEIKLEEKEQELEKKKESDKLENDLDNTIESSAETKATFTNDDDDNKDKTEEKSLTTTIPNKHEFQQIFPSELLILLFQRIIESNLPEFSSISTLIRLSQVCEHWRQLIITNSLLWTTIDLSGFSADYRNFPLEQFQYLHLENRLFRSVKHINLSNWNANQAIKILEFFCQFCCPNITVSFFQSIIVYIGNLHSLNISNITSLQQYNNQNPFQTSSFRPLIEQCGQSLRSLFMSENNMLSFHTCFNMVLESCPNLEVLDISNVHSFGTKCSTISIEKFQHYCPNLRILRAANIKFQSTISSFYTDNNVGWPLLEELNIPFHLDYMFSVGHSDQIIERLTKLSKNLKLLNINGSKNLTMNSILQIPTISLQKLSISNCLKMHDTTIGKWNKSLIDIDISLNKSVASIDECINSICHQSTDNIKLLNIDLHGSAITFESLLRLIVHCGNSLKSINLQSCRSLPRGIKRLFQNEEFQHCFKIFKTMKDLRHLIDCKLKFSHYDVEKAFYTPFHEKVLDRKDEEFLFSKCNFIKLFNIDLHGSSIIFESLQRLIVESLRIGENSCRHLPKDVEKAFYTPFHEKVLDRKDEEFLFSKCNFIKLFNIDLQCNYNVNSTWLFNNI</sequence>
<dbReference type="PANTHER" id="PTHR24403:SF67">
    <property type="entry name" value="FI01116P-RELATED"/>
    <property type="match status" value="1"/>
</dbReference>
<evidence type="ECO:0000256" key="2">
    <source>
        <dbReference type="ARBA" id="ARBA00022737"/>
    </source>
</evidence>
<reference evidence="8 9" key="2">
    <citation type="journal article" date="2022" name="Mol. Biol. Evol.">
        <title>Comparative Genomics Reveals Insights into the Divergent Evolution of Astigmatic Mites and Household Pest Adaptations.</title>
        <authorList>
            <person name="Xiong Q."/>
            <person name="Wan A.T."/>
            <person name="Liu X."/>
            <person name="Fung C.S."/>
            <person name="Xiao X."/>
            <person name="Malainual N."/>
            <person name="Hou J."/>
            <person name="Wang L."/>
            <person name="Wang M."/>
            <person name="Yang K.Y."/>
            <person name="Cui Y."/>
            <person name="Leung E.L."/>
            <person name="Nong W."/>
            <person name="Shin S.K."/>
            <person name="Au S.W."/>
            <person name="Jeong K.Y."/>
            <person name="Chew F.T."/>
            <person name="Hui J.H."/>
            <person name="Leung T.F."/>
            <person name="Tungtrongchitr A."/>
            <person name="Zhong N."/>
            <person name="Liu Z."/>
            <person name="Tsui S.K."/>
        </authorList>
    </citation>
    <scope>NUCLEOTIDE SEQUENCE [LARGE SCALE GENOMIC DNA]</scope>
    <source>
        <strain evidence="8">Derp</strain>
    </source>
</reference>
<dbReference type="EMBL" id="NJHN03000116">
    <property type="protein sequence ID" value="KAH9413965.1"/>
    <property type="molecule type" value="Genomic_DNA"/>
</dbReference>
<dbReference type="PROSITE" id="PS00028">
    <property type="entry name" value="ZINC_FINGER_C2H2_1"/>
    <property type="match status" value="3"/>
</dbReference>
<dbReference type="InterPro" id="IPR001810">
    <property type="entry name" value="F-box_dom"/>
</dbReference>
<evidence type="ECO:0000256" key="4">
    <source>
        <dbReference type="ARBA" id="ARBA00022833"/>
    </source>
</evidence>
<dbReference type="Gene3D" id="3.30.160.60">
    <property type="entry name" value="Classic Zinc Finger"/>
    <property type="match status" value="2"/>
</dbReference>